<dbReference type="NCBIfam" id="TIGR00229">
    <property type="entry name" value="sensory_box"/>
    <property type="match status" value="1"/>
</dbReference>
<dbReference type="InterPro" id="IPR052155">
    <property type="entry name" value="Biofilm_reg_signaling"/>
</dbReference>
<dbReference type="InterPro" id="IPR035965">
    <property type="entry name" value="PAS-like_dom_sf"/>
</dbReference>
<dbReference type="Gene3D" id="3.20.20.450">
    <property type="entry name" value="EAL domain"/>
    <property type="match status" value="1"/>
</dbReference>
<dbReference type="KEGG" id="acob:P0Y56_03390"/>
<dbReference type="SMART" id="SM00091">
    <property type="entry name" value="PAS"/>
    <property type="match status" value="2"/>
</dbReference>
<dbReference type="PROSITE" id="PS50112">
    <property type="entry name" value="PAS"/>
    <property type="match status" value="2"/>
</dbReference>
<dbReference type="SMART" id="SM00267">
    <property type="entry name" value="GGDEF"/>
    <property type="match status" value="1"/>
</dbReference>
<evidence type="ECO:0000259" key="2">
    <source>
        <dbReference type="PROSITE" id="PS50883"/>
    </source>
</evidence>
<dbReference type="SUPFAM" id="SSF141868">
    <property type="entry name" value="EAL domain-like"/>
    <property type="match status" value="1"/>
</dbReference>
<dbReference type="Pfam" id="PF00563">
    <property type="entry name" value="EAL"/>
    <property type="match status" value="1"/>
</dbReference>
<proteinExistence type="predicted"/>
<accession>A0AAJ5X7T7</accession>
<feature type="domain" description="PAS" evidence="1">
    <location>
        <begin position="18"/>
        <end position="58"/>
    </location>
</feature>
<feature type="domain" description="GGDEF" evidence="3">
    <location>
        <begin position="297"/>
        <end position="429"/>
    </location>
</feature>
<organism evidence="4 5">
    <name type="scientific">Candidatus Andeanibacterium colombiense</name>
    <dbReference type="NCBI Taxonomy" id="3121345"/>
    <lineage>
        <taxon>Bacteria</taxon>
        <taxon>Pseudomonadati</taxon>
        <taxon>Pseudomonadota</taxon>
        <taxon>Alphaproteobacteria</taxon>
        <taxon>Sphingomonadales</taxon>
        <taxon>Sphingomonadaceae</taxon>
        <taxon>Candidatus Andeanibacterium</taxon>
    </lineage>
</organism>
<reference evidence="4" key="1">
    <citation type="submission" date="2023-03" db="EMBL/GenBank/DDBJ databases">
        <title>Andean soil-derived lignocellulolytic bacterial consortium as a source of novel taxa and putative plastic-active enzymes.</title>
        <authorList>
            <person name="Diaz-Garcia L."/>
            <person name="Chuvochina M."/>
            <person name="Feuerriegel G."/>
            <person name="Bunk B."/>
            <person name="Sproer C."/>
            <person name="Streit W.R."/>
            <person name="Rodriguez L.M."/>
            <person name="Overmann J."/>
            <person name="Jimenez D.J."/>
        </authorList>
    </citation>
    <scope>NUCLEOTIDE SEQUENCE</scope>
    <source>
        <strain evidence="4">MAG 26</strain>
    </source>
</reference>
<dbReference type="Pfam" id="PF12860">
    <property type="entry name" value="PAS_7"/>
    <property type="match status" value="1"/>
</dbReference>
<evidence type="ECO:0000313" key="4">
    <source>
        <dbReference type="EMBL" id="WEK47341.1"/>
    </source>
</evidence>
<dbReference type="CDD" id="cd00130">
    <property type="entry name" value="PAS"/>
    <property type="match status" value="1"/>
</dbReference>
<dbReference type="InterPro" id="IPR043128">
    <property type="entry name" value="Rev_trsase/Diguanyl_cyclase"/>
</dbReference>
<dbReference type="Gene3D" id="3.30.70.270">
    <property type="match status" value="1"/>
</dbReference>
<dbReference type="InterPro" id="IPR029787">
    <property type="entry name" value="Nucleotide_cyclase"/>
</dbReference>
<dbReference type="SUPFAM" id="SSF55785">
    <property type="entry name" value="PYP-like sensor domain (PAS domain)"/>
    <property type="match status" value="2"/>
</dbReference>
<dbReference type="Gene3D" id="3.30.450.20">
    <property type="entry name" value="PAS domain"/>
    <property type="match status" value="2"/>
</dbReference>
<dbReference type="Pfam" id="PF13188">
    <property type="entry name" value="PAS_8"/>
    <property type="match status" value="1"/>
</dbReference>
<dbReference type="Proteomes" id="UP001218362">
    <property type="component" value="Chromosome"/>
</dbReference>
<dbReference type="PANTHER" id="PTHR44757:SF2">
    <property type="entry name" value="BIOFILM ARCHITECTURE MAINTENANCE PROTEIN MBAA"/>
    <property type="match status" value="1"/>
</dbReference>
<feature type="domain" description="PAS" evidence="1">
    <location>
        <begin position="141"/>
        <end position="186"/>
    </location>
</feature>
<dbReference type="CDD" id="cd01949">
    <property type="entry name" value="GGDEF"/>
    <property type="match status" value="1"/>
</dbReference>
<dbReference type="PANTHER" id="PTHR44757">
    <property type="entry name" value="DIGUANYLATE CYCLASE DGCP"/>
    <property type="match status" value="1"/>
</dbReference>
<dbReference type="InterPro" id="IPR000014">
    <property type="entry name" value="PAS"/>
</dbReference>
<dbReference type="SMART" id="SM00052">
    <property type="entry name" value="EAL"/>
    <property type="match status" value="1"/>
</dbReference>
<dbReference type="NCBIfam" id="TIGR00254">
    <property type="entry name" value="GGDEF"/>
    <property type="match status" value="1"/>
</dbReference>
<dbReference type="PROSITE" id="PS50883">
    <property type="entry name" value="EAL"/>
    <property type="match status" value="1"/>
</dbReference>
<feature type="domain" description="EAL" evidence="2">
    <location>
        <begin position="438"/>
        <end position="688"/>
    </location>
</feature>
<dbReference type="InterPro" id="IPR035919">
    <property type="entry name" value="EAL_sf"/>
</dbReference>
<dbReference type="SUPFAM" id="SSF55073">
    <property type="entry name" value="Nucleotide cyclase"/>
    <property type="match status" value="1"/>
</dbReference>
<evidence type="ECO:0000313" key="5">
    <source>
        <dbReference type="Proteomes" id="UP001218362"/>
    </source>
</evidence>
<protein>
    <submittedName>
        <fullName evidence="4">EAL domain-containing protein</fullName>
    </submittedName>
</protein>
<dbReference type="CDD" id="cd01948">
    <property type="entry name" value="EAL"/>
    <property type="match status" value="1"/>
</dbReference>
<dbReference type="EMBL" id="CP119316">
    <property type="protein sequence ID" value="WEK47341.1"/>
    <property type="molecule type" value="Genomic_DNA"/>
</dbReference>
<dbReference type="InterPro" id="IPR001633">
    <property type="entry name" value="EAL_dom"/>
</dbReference>
<gene>
    <name evidence="4" type="ORF">P0Y56_03390</name>
</gene>
<dbReference type="InterPro" id="IPR000160">
    <property type="entry name" value="GGDEF_dom"/>
</dbReference>
<dbReference type="PROSITE" id="PS50887">
    <property type="entry name" value="GGDEF"/>
    <property type="match status" value="1"/>
</dbReference>
<dbReference type="AlphaFoldDB" id="A0AAJ5X7T7"/>
<sequence>MADEREALRAATEAAALAEKRLRSAIDVFPEGIVFLDAEGKYILWNQEYAKIYAKSADLLAKGARLADTLRIGVARGDYPEALGREEEWIAQRLALIENPGHGTRHEQRLANGKTILIEERRTADGGTIGLRVDVTDIKRREQGFRLLFEGNPVPLLVYDPRSEKILRANDAAAAHFGYSREEFRGLPGLCIFADEEWAEARSLLATDNSETDRFWLQRAADGSTLESVLFTRQTRLDDGITTIVSVFDVTERRRVEARMAHMARHDELTGLANRTHCREQLNAMLAAQGETPGQAGEFTLAMVDLDHFKDVNDTYGHQPGDTLLAEAARRMTELVPEGALLCRLGGDEFAILFPNRERKEVKAICKAIIAELSKPFFVGEHVLRIGATIGLASAPRDSSDAETLLRYADLALYAAKVRERGTVRRFEAAMDLAAQARTRLENDFRTAVLRGELEVHYQPLIDLETEEIDGYEALLRWDHAERGAISPEVFIPLAEEMGIIDIVGQYVLRSACMEAAKWPKGHKLAVNVSPLQFRSGNLMNSVMQALAWSGLDPAQLELEITEAVLMDQGPQTEQLIRRIRDLGIGISMDDFGTGYSSLSYLLQYPFTKIKIDKSFVLQLAREPESRAVVRAIISLGRSLGLTVTAEGVEREDVLACLREEGCGQGQGYLFGKAKPAIEIGMEVKRARVA</sequence>
<evidence type="ECO:0000259" key="3">
    <source>
        <dbReference type="PROSITE" id="PS50887"/>
    </source>
</evidence>
<dbReference type="Pfam" id="PF00990">
    <property type="entry name" value="GGDEF"/>
    <property type="match status" value="1"/>
</dbReference>
<name>A0AAJ5X7T7_9SPHN</name>
<evidence type="ECO:0000259" key="1">
    <source>
        <dbReference type="PROSITE" id="PS50112"/>
    </source>
</evidence>